<protein>
    <submittedName>
        <fullName evidence="1">Uncharacterized protein</fullName>
    </submittedName>
</protein>
<proteinExistence type="predicted"/>
<dbReference type="InterPro" id="IPR046674">
    <property type="entry name" value="DUF6544"/>
</dbReference>
<reference evidence="1 2" key="1">
    <citation type="journal article" date="2019" name="Biochem. Eng. J.">
        <title>Metabolic engineering of the marine bacteria Neptunomonas concharum for the production of acetoin and meso-2,3-butanediol from acetate.</title>
        <authorList>
            <person name="Li W."/>
            <person name="Pu N."/>
            <person name="Liu C.-X."/>
            <person name="Yuan Q.-P."/>
            <person name="Li Z.-J."/>
        </authorList>
    </citation>
    <scope>NUCLEOTIDE SEQUENCE [LARGE SCALE GENOMIC DNA]</scope>
    <source>
        <strain evidence="1 2">JCM17730</strain>
    </source>
</reference>
<dbReference type="OrthoDB" id="3671061at2"/>
<evidence type="ECO:0000313" key="2">
    <source>
        <dbReference type="Proteomes" id="UP000324760"/>
    </source>
</evidence>
<dbReference type="KEGG" id="ncu:F0U83_08640"/>
<dbReference type="RefSeq" id="WP_138987466.1">
    <property type="nucleotide sequence ID" value="NZ_CP043869.1"/>
</dbReference>
<gene>
    <name evidence="1" type="ORF">F0U83_08640</name>
</gene>
<sequence>MLLAILGFLILSLVALRLWDERAERLEWARLAALQPATPAFYALEMVADLPEPAQRFFNFAIKVGTPLLTVAEIEMEGEFSLGTRDKPNYRPMKAKQILAAPVGFIWKLRLPGLMSVSGSDSGMWTRFYILGLIPVARTGRNTNHARAAYGRYISEAIFWTPAVLLPREDVVWEPLGQNTARVTITHNQLTEAVDIQVDSEGRLVSVSFMRWSDANPEKVYRLQPFGGYFSDFREVQGFRLPFKIEAGNMFGTDEYFAFFKSRVVTVRFPVAGV</sequence>
<dbReference type="Proteomes" id="UP000324760">
    <property type="component" value="Chromosome"/>
</dbReference>
<evidence type="ECO:0000313" key="1">
    <source>
        <dbReference type="EMBL" id="QEQ98384.1"/>
    </source>
</evidence>
<dbReference type="EMBL" id="CP043869">
    <property type="protein sequence ID" value="QEQ98384.1"/>
    <property type="molecule type" value="Genomic_DNA"/>
</dbReference>
<name>A0A5P1RFG0_9GAMM</name>
<dbReference type="AlphaFoldDB" id="A0A5P1RFG0"/>
<accession>A0A5P1RFG0</accession>
<dbReference type="Pfam" id="PF20181">
    <property type="entry name" value="DUF6544"/>
    <property type="match status" value="1"/>
</dbReference>
<organism evidence="1 2">
    <name type="scientific">Neptunomonas concharum</name>
    <dbReference type="NCBI Taxonomy" id="1031538"/>
    <lineage>
        <taxon>Bacteria</taxon>
        <taxon>Pseudomonadati</taxon>
        <taxon>Pseudomonadota</taxon>
        <taxon>Gammaproteobacteria</taxon>
        <taxon>Oceanospirillales</taxon>
        <taxon>Oceanospirillaceae</taxon>
        <taxon>Neptunomonas</taxon>
    </lineage>
</organism>
<keyword evidence="2" id="KW-1185">Reference proteome</keyword>